<proteinExistence type="predicted"/>
<name>A0ACD3SP36_9BURK</name>
<evidence type="ECO:0000313" key="2">
    <source>
        <dbReference type="Proteomes" id="UP000004277"/>
    </source>
</evidence>
<dbReference type="EMBL" id="AKCV02000017">
    <property type="protein sequence ID" value="TMS57924.1"/>
    <property type="molecule type" value="Genomic_DNA"/>
</dbReference>
<comment type="caution">
    <text evidence="1">The sequence shown here is derived from an EMBL/GenBank/DDBJ whole genome shotgun (WGS) entry which is preliminary data.</text>
</comment>
<dbReference type="Proteomes" id="UP000004277">
    <property type="component" value="Unassembled WGS sequence"/>
</dbReference>
<evidence type="ECO:0000313" key="1">
    <source>
        <dbReference type="EMBL" id="TMS57924.1"/>
    </source>
</evidence>
<sequence length="328" mass="35310">MTHVPYRSRFPFQHDVRRVVVVLLALAALVGLAGCAGPASTVRPQATPVLNVAHRLPPEIDKRLPVRQKMVAIALQEWQRWGGQQVRVGRDDSYCVIAPSSLAPALPIIPSPVGPADATSVAPDSADNEVLDDIEAIAQASTNGTPCLRFPDGTGAEASAMGCQLAQRYWAIVGRVPDCMQITTGRWAWSATFLSWLMRAAGLNERQFLTGASHAMYVVDARDGILPEPAFRVAPLPAMPRVGDMVCGGRGRDKYMNDIAEIRFGATPMHCDLVVEVDTTAHVVKAIGGNVQQSVSMSLIELGDSGQIDGVTNSTVPWLLVMRNQLPM</sequence>
<organism evidence="1 2">
    <name type="scientific">Imbroritus primus</name>
    <dbReference type="NCBI Taxonomy" id="3058603"/>
    <lineage>
        <taxon>Bacteria</taxon>
        <taxon>Pseudomonadati</taxon>
        <taxon>Pseudomonadota</taxon>
        <taxon>Betaproteobacteria</taxon>
        <taxon>Burkholderiales</taxon>
        <taxon>Burkholderiaceae</taxon>
        <taxon>Imbroritus</taxon>
    </lineage>
</organism>
<keyword evidence="2" id="KW-1185">Reference proteome</keyword>
<reference evidence="1" key="1">
    <citation type="submission" date="2019-05" db="EMBL/GenBank/DDBJ databases">
        <title>Revised genome assembly of Burkholderiaceae (previously Ralstonia) sp. PBA.</title>
        <authorList>
            <person name="Gan H.M."/>
        </authorList>
    </citation>
    <scope>NUCLEOTIDE SEQUENCE</scope>
    <source>
        <strain evidence="1">PBA</strain>
    </source>
</reference>
<accession>A0ACD3SP36</accession>
<gene>
    <name evidence="1" type="ORF">MW7_010680</name>
</gene>
<protein>
    <submittedName>
        <fullName evidence="1">DUF2272 domain-containing protein</fullName>
    </submittedName>
</protein>